<sequence>MSRVSTSLGVAALALAGVALFAEDFQPLMKTTQTAWPEKRHIGVICNYKENQADILALARAAGEGLLISVVDVRTPEQGNLAATLLANHKTDFVVLMPKDRYFYDGSFGATVAINRLAGHGVPSIGTMPVALKQGAVFSMGDGTNGQIQVTDRLIGTVDVILPNQALAASKASLVLRGEGMATIAVHAPK</sequence>
<accession>A0A9D7SE59</accession>
<dbReference type="EMBL" id="JADKIO010000005">
    <property type="protein sequence ID" value="MBK9795745.1"/>
    <property type="molecule type" value="Genomic_DNA"/>
</dbReference>
<organism evidence="2 3">
    <name type="scientific">Candidatus Geothrix skivensis</name>
    <dbReference type="NCBI Taxonomy" id="2954439"/>
    <lineage>
        <taxon>Bacteria</taxon>
        <taxon>Pseudomonadati</taxon>
        <taxon>Acidobacteriota</taxon>
        <taxon>Holophagae</taxon>
        <taxon>Holophagales</taxon>
        <taxon>Holophagaceae</taxon>
        <taxon>Geothrix</taxon>
    </lineage>
</organism>
<dbReference type="AlphaFoldDB" id="A0A9D7SE59"/>
<gene>
    <name evidence="2" type="ORF">IPP58_04500</name>
</gene>
<feature type="chain" id="PRO_5039271963" evidence="1">
    <location>
        <begin position="22"/>
        <end position="190"/>
    </location>
</feature>
<evidence type="ECO:0000313" key="2">
    <source>
        <dbReference type="EMBL" id="MBK9795745.1"/>
    </source>
</evidence>
<evidence type="ECO:0000313" key="3">
    <source>
        <dbReference type="Proteomes" id="UP000886657"/>
    </source>
</evidence>
<comment type="caution">
    <text evidence="2">The sequence shown here is derived from an EMBL/GenBank/DDBJ whole genome shotgun (WGS) entry which is preliminary data.</text>
</comment>
<feature type="signal peptide" evidence="1">
    <location>
        <begin position="1"/>
        <end position="21"/>
    </location>
</feature>
<dbReference type="Proteomes" id="UP000886657">
    <property type="component" value="Unassembled WGS sequence"/>
</dbReference>
<protein>
    <submittedName>
        <fullName evidence="2">Uncharacterized protein</fullName>
    </submittedName>
</protein>
<keyword evidence="1" id="KW-0732">Signal</keyword>
<reference evidence="2" key="1">
    <citation type="submission" date="2020-10" db="EMBL/GenBank/DDBJ databases">
        <title>Connecting structure to function with the recovery of over 1000 high-quality activated sludge metagenome-assembled genomes encoding full-length rRNA genes using long-read sequencing.</title>
        <authorList>
            <person name="Singleton C.M."/>
            <person name="Petriglieri F."/>
            <person name="Kristensen J.M."/>
            <person name="Kirkegaard R.H."/>
            <person name="Michaelsen T.Y."/>
            <person name="Andersen M.H."/>
            <person name="Karst S.M."/>
            <person name="Dueholm M.S."/>
            <person name="Nielsen P.H."/>
            <person name="Albertsen M."/>
        </authorList>
    </citation>
    <scope>NUCLEOTIDE SEQUENCE</scope>
    <source>
        <strain evidence="2">Skiv_18-Q3-R9-52_MAXAC.067</strain>
    </source>
</reference>
<dbReference type="Gene3D" id="3.40.50.2300">
    <property type="match status" value="1"/>
</dbReference>
<proteinExistence type="predicted"/>
<evidence type="ECO:0000256" key="1">
    <source>
        <dbReference type="SAM" id="SignalP"/>
    </source>
</evidence>
<name>A0A9D7SE59_9BACT</name>